<evidence type="ECO:0000313" key="3">
    <source>
        <dbReference type="Proteomes" id="UP000054498"/>
    </source>
</evidence>
<keyword evidence="3" id="KW-1185">Reference proteome</keyword>
<evidence type="ECO:0000256" key="1">
    <source>
        <dbReference type="SAM" id="MobiDB-lite"/>
    </source>
</evidence>
<name>A0A0D2NM91_9CHLO</name>
<dbReference type="GeneID" id="25735095"/>
<dbReference type="AlphaFoldDB" id="A0A0D2NM91"/>
<accession>A0A0D2NM91</accession>
<feature type="region of interest" description="Disordered" evidence="1">
    <location>
        <begin position="1"/>
        <end position="27"/>
    </location>
</feature>
<dbReference type="EMBL" id="KK100462">
    <property type="protein sequence ID" value="KIZ05746.1"/>
    <property type="molecule type" value="Genomic_DNA"/>
</dbReference>
<dbReference type="OrthoDB" id="542523at2759"/>
<dbReference type="GO" id="GO:0009507">
    <property type="term" value="C:chloroplast"/>
    <property type="evidence" value="ECO:0007669"/>
    <property type="project" value="UniProtKB-SubCell"/>
</dbReference>
<reference evidence="2 3" key="1">
    <citation type="journal article" date="2013" name="BMC Genomics">
        <title>Reconstruction of the lipid metabolism for the microalga Monoraphidium neglectum from its genome sequence reveals characteristics suitable for biofuel production.</title>
        <authorList>
            <person name="Bogen C."/>
            <person name="Al-Dilaimi A."/>
            <person name="Albersmeier A."/>
            <person name="Wichmann J."/>
            <person name="Grundmann M."/>
            <person name="Rupp O."/>
            <person name="Lauersen K.J."/>
            <person name="Blifernez-Klassen O."/>
            <person name="Kalinowski J."/>
            <person name="Goesmann A."/>
            <person name="Mussgnug J.H."/>
            <person name="Kruse O."/>
        </authorList>
    </citation>
    <scope>NUCLEOTIDE SEQUENCE [LARGE SCALE GENOMIC DNA]</scope>
    <source>
        <strain evidence="2 3">SAG 48.87</strain>
    </source>
</reference>
<dbReference type="STRING" id="145388.A0A0D2NM91"/>
<protein>
    <recommendedName>
        <fullName evidence="4">High light inducible protein</fullName>
    </recommendedName>
</protein>
<dbReference type="RefSeq" id="XP_013904765.1">
    <property type="nucleotide sequence ID" value="XM_014049311.1"/>
</dbReference>
<proteinExistence type="predicted"/>
<dbReference type="Proteomes" id="UP000054498">
    <property type="component" value="Unassembled WGS sequence"/>
</dbReference>
<evidence type="ECO:0000313" key="2">
    <source>
        <dbReference type="EMBL" id="KIZ05746.1"/>
    </source>
</evidence>
<dbReference type="SUPFAM" id="SSF103511">
    <property type="entry name" value="Chlorophyll a-b binding protein"/>
    <property type="match status" value="1"/>
</dbReference>
<gene>
    <name evidence="2" type="ORF">MNEG_2217</name>
</gene>
<organism evidence="2 3">
    <name type="scientific">Monoraphidium neglectum</name>
    <dbReference type="NCBI Taxonomy" id="145388"/>
    <lineage>
        <taxon>Eukaryota</taxon>
        <taxon>Viridiplantae</taxon>
        <taxon>Chlorophyta</taxon>
        <taxon>core chlorophytes</taxon>
        <taxon>Chlorophyceae</taxon>
        <taxon>CS clade</taxon>
        <taxon>Sphaeropleales</taxon>
        <taxon>Selenastraceae</taxon>
        <taxon>Monoraphidium</taxon>
    </lineage>
</organism>
<evidence type="ECO:0008006" key="4">
    <source>
        <dbReference type="Google" id="ProtNLM"/>
    </source>
</evidence>
<dbReference type="KEGG" id="mng:MNEG_2217"/>
<sequence length="107" mass="11459">MQVQQRLSMRSSSSSTLSSSARPTLVPRAPRRAVTVRAVQLPSGVSAPRRTPVAPEPKFGFVNWAEKINGRAAMIGFMGTLLVEAIAHRGFLELIGLTVGNGLGFEL</sequence>